<dbReference type="Pfam" id="PF00501">
    <property type="entry name" value="AMP-binding"/>
    <property type="match status" value="1"/>
</dbReference>
<feature type="domain" description="AMP-dependent synthetase/ligase" evidence="1">
    <location>
        <begin position="23"/>
        <end position="357"/>
    </location>
</feature>
<dbReference type="EMBL" id="JSUQ01000016">
    <property type="protein sequence ID" value="KHQ51611.1"/>
    <property type="molecule type" value="Genomic_DNA"/>
</dbReference>
<feature type="domain" description="AMP-binding enzyme C-terminal" evidence="2">
    <location>
        <begin position="413"/>
        <end position="487"/>
    </location>
</feature>
<dbReference type="InterPro" id="IPR000873">
    <property type="entry name" value="AMP-dep_synth/lig_dom"/>
</dbReference>
<comment type="caution">
    <text evidence="3">The sequence shown here is derived from an EMBL/GenBank/DDBJ whole genome shotgun (WGS) entry which is preliminary data.</text>
</comment>
<accession>A0A0B3S4J1</accession>
<dbReference type="PANTHER" id="PTHR43767:SF1">
    <property type="entry name" value="NONRIBOSOMAL PEPTIDE SYNTHASE PES1 (EUROFUNG)-RELATED"/>
    <property type="match status" value="1"/>
</dbReference>
<dbReference type="OrthoDB" id="9803968at2"/>
<protein>
    <submittedName>
        <fullName evidence="3">Putative 4-coumarate-CoA ligase</fullName>
    </submittedName>
</protein>
<dbReference type="Proteomes" id="UP000030960">
    <property type="component" value="Unassembled WGS sequence"/>
</dbReference>
<dbReference type="SUPFAM" id="SSF56801">
    <property type="entry name" value="Acetyl-CoA synthetase-like"/>
    <property type="match status" value="1"/>
</dbReference>
<evidence type="ECO:0000313" key="4">
    <source>
        <dbReference type="Proteomes" id="UP000030960"/>
    </source>
</evidence>
<dbReference type="RefSeq" id="WP_052244651.1">
    <property type="nucleotide sequence ID" value="NZ_JSUQ01000016.1"/>
</dbReference>
<gene>
    <name evidence="3" type="ORF">OA50_03773</name>
</gene>
<keyword evidence="3" id="KW-0436">Ligase</keyword>
<name>A0A0B3S4J1_9RHOB</name>
<dbReference type="PANTHER" id="PTHR43767">
    <property type="entry name" value="LONG-CHAIN-FATTY-ACID--COA LIGASE"/>
    <property type="match status" value="1"/>
</dbReference>
<dbReference type="InterPro" id="IPR050237">
    <property type="entry name" value="ATP-dep_AMP-bd_enzyme"/>
</dbReference>
<dbReference type="InterPro" id="IPR025110">
    <property type="entry name" value="AMP-bd_C"/>
</dbReference>
<dbReference type="InterPro" id="IPR045851">
    <property type="entry name" value="AMP-bd_C_sf"/>
</dbReference>
<sequence>MSDAMDTTGEGGLMIQLLDHGTTRSNDEALIVGEAALSWKDLRDRVLSVAAMLDGATPAGSRIALLGDVSPDLVIDYLAIVASGRCAVPLQTSAHPDAQLGMLSDCDPAALIADPAYADQLMHGLSRELPVLPTVQDATKATMEPMLADPDAAFNIIYSSGTTGRPKGIVQSHRMRFRQTARNQFGLSAASTQLLATPLYSNTTLMPMLATLFHGGRVVMMPKFNASGYLDLAERFRATHTMLVPVQYQRILAEPSFGERDLSSFELKQSTGAPLAAADKLRLVRDWPGKFLEVYGLTEGGCTCILDVTAHPDKAGTVGRPAANNDVRIIDEAGQDVPLGERGEIIGRSPMMMTEYFRRPDVTADFQWRDADGTLYHRTGDIGVFDADGFLTLVDRKKDMIISGGFNIYASDLEEQLLAHPDVAEAAVVAMPSAKWGETPLGFVTLKPGATADADVILDWANAQLGKMQRLSAVEIIVALPRNAVGKVLKQELKRRIEEKTA</sequence>
<dbReference type="PROSITE" id="PS00455">
    <property type="entry name" value="AMP_BINDING"/>
    <property type="match status" value="1"/>
</dbReference>
<dbReference type="Gene3D" id="3.40.50.12780">
    <property type="entry name" value="N-terminal domain of ligase-like"/>
    <property type="match status" value="1"/>
</dbReference>
<dbReference type="InterPro" id="IPR042099">
    <property type="entry name" value="ANL_N_sf"/>
</dbReference>
<dbReference type="GO" id="GO:0016878">
    <property type="term" value="F:acid-thiol ligase activity"/>
    <property type="evidence" value="ECO:0007669"/>
    <property type="project" value="UniProtKB-ARBA"/>
</dbReference>
<organism evidence="3 4">
    <name type="scientific">Mameliella alba</name>
    <dbReference type="NCBI Taxonomy" id="561184"/>
    <lineage>
        <taxon>Bacteria</taxon>
        <taxon>Pseudomonadati</taxon>
        <taxon>Pseudomonadota</taxon>
        <taxon>Alphaproteobacteria</taxon>
        <taxon>Rhodobacterales</taxon>
        <taxon>Roseobacteraceae</taxon>
        <taxon>Mameliella</taxon>
    </lineage>
</organism>
<dbReference type="AlphaFoldDB" id="A0A0B3S4J1"/>
<evidence type="ECO:0000313" key="3">
    <source>
        <dbReference type="EMBL" id="KHQ51611.1"/>
    </source>
</evidence>
<proteinExistence type="predicted"/>
<evidence type="ECO:0000259" key="1">
    <source>
        <dbReference type="Pfam" id="PF00501"/>
    </source>
</evidence>
<dbReference type="PATRIC" id="fig|1515334.3.peg.3797"/>
<dbReference type="Gene3D" id="3.30.300.30">
    <property type="match status" value="1"/>
</dbReference>
<dbReference type="Pfam" id="PF13193">
    <property type="entry name" value="AMP-binding_C"/>
    <property type="match status" value="1"/>
</dbReference>
<evidence type="ECO:0000259" key="2">
    <source>
        <dbReference type="Pfam" id="PF13193"/>
    </source>
</evidence>
<reference evidence="3 4" key="1">
    <citation type="submission" date="2014-10" db="EMBL/GenBank/DDBJ databases">
        <title>Genome sequence of Ponticoccus sp. strain UMTAT08 isolated from clonal culture of toxic dinoflagellate Alexandrium tamiyavanichii.</title>
        <authorList>
            <person name="Gan H.Y."/>
            <person name="Muhd D.-D."/>
            <person name="Mohd Noor M.E."/>
            <person name="Yeong Y.S."/>
            <person name="Usup G."/>
        </authorList>
    </citation>
    <scope>NUCLEOTIDE SEQUENCE [LARGE SCALE GENOMIC DNA]</scope>
    <source>
        <strain evidence="3 4">UMTAT08</strain>
    </source>
</reference>
<keyword evidence="4" id="KW-1185">Reference proteome</keyword>
<dbReference type="InterPro" id="IPR020845">
    <property type="entry name" value="AMP-binding_CS"/>
</dbReference>